<evidence type="ECO:0000256" key="1">
    <source>
        <dbReference type="SAM" id="MobiDB-lite"/>
    </source>
</evidence>
<dbReference type="EMBL" id="CAJNJA010018353">
    <property type="protein sequence ID" value="CAE7420973.1"/>
    <property type="molecule type" value="Genomic_DNA"/>
</dbReference>
<feature type="region of interest" description="Disordered" evidence="1">
    <location>
        <begin position="272"/>
        <end position="291"/>
    </location>
</feature>
<sequence length="598" mass="64675">MGPKCTPTAASSSASTVRVTVQVDLPAALPEAAEWVVVEHPPRLLPAVRDRLAARLSSRSAKASPKDRIEAAWEAGYNSRDKDLAAEDVVRPPGLGISNSCWLGVRVDQTVWVVVRRRAAAEAEAWVLGYGLDQRSGTLPIAETSNDPEWLLLRLPGETSVREAAVVPILRRVGGLLLGMDSSFITATEIASGTIANVTSALGPTRIVQVDGLPDDEDADPVEISMLLVDWPQSHYKFLLGGGTAPNWPVGTIFPHSAEEVFHAVNYDQLDEGPQTDAYHTAPEAAPSRPPAAPDDLLAQILAQTQDTAALVNRLQTEQLVGAAPKTRALATVKGGRQDTGAGALGDEDVEEDAEELPLDQLLKAALVGMLDKKKPKTKSRTTGLPLTMDHSDSEGEEDPLRRLSGAKGTMLLEKLRFAMESESQAYINAIEGLAAQTLGEASASAHTMEKYIKDQLPIGAERTLGYMVWGIGRALTLLRGGETAKAHLVLLLLITATEHFKLDNTWSSAWRITHLTPPPFSDWRTRGEHHLAQLRSDHSHTRLAHATWMAAIAAKLKDEEVLTKKRFQNQGDPPNRPDRPPRGRGRGKGAQEAPNTQ</sequence>
<comment type="caution">
    <text evidence="2">The sequence shown here is derived from an EMBL/GenBank/DDBJ whole genome shotgun (WGS) entry which is preliminary data.</text>
</comment>
<feature type="compositionally biased region" description="Basic and acidic residues" evidence="1">
    <location>
        <begin position="390"/>
        <end position="402"/>
    </location>
</feature>
<keyword evidence="3" id="KW-1185">Reference proteome</keyword>
<protein>
    <submittedName>
        <fullName evidence="2">Uncharacterized protein</fullName>
    </submittedName>
</protein>
<reference evidence="2" key="1">
    <citation type="submission" date="2021-02" db="EMBL/GenBank/DDBJ databases">
        <authorList>
            <person name="Dougan E. K."/>
            <person name="Rhodes N."/>
            <person name="Thang M."/>
            <person name="Chan C."/>
        </authorList>
    </citation>
    <scope>NUCLEOTIDE SEQUENCE</scope>
</reference>
<gene>
    <name evidence="2" type="ORF">SNEC2469_LOCUS11552</name>
</gene>
<dbReference type="AlphaFoldDB" id="A0A812R4N1"/>
<evidence type="ECO:0000313" key="3">
    <source>
        <dbReference type="Proteomes" id="UP000601435"/>
    </source>
</evidence>
<proteinExistence type="predicted"/>
<dbReference type="Proteomes" id="UP000601435">
    <property type="component" value="Unassembled WGS sequence"/>
</dbReference>
<evidence type="ECO:0000313" key="2">
    <source>
        <dbReference type="EMBL" id="CAE7420973.1"/>
    </source>
</evidence>
<name>A0A812R4N1_9DINO</name>
<feature type="region of interest" description="Disordered" evidence="1">
    <location>
        <begin position="332"/>
        <end position="351"/>
    </location>
</feature>
<dbReference type="OrthoDB" id="448116at2759"/>
<feature type="region of interest" description="Disordered" evidence="1">
    <location>
        <begin position="562"/>
        <end position="598"/>
    </location>
</feature>
<feature type="region of interest" description="Disordered" evidence="1">
    <location>
        <begin position="375"/>
        <end position="402"/>
    </location>
</feature>
<organism evidence="2 3">
    <name type="scientific">Symbiodinium necroappetens</name>
    <dbReference type="NCBI Taxonomy" id="1628268"/>
    <lineage>
        <taxon>Eukaryota</taxon>
        <taxon>Sar</taxon>
        <taxon>Alveolata</taxon>
        <taxon>Dinophyceae</taxon>
        <taxon>Suessiales</taxon>
        <taxon>Symbiodiniaceae</taxon>
        <taxon>Symbiodinium</taxon>
    </lineage>
</organism>
<accession>A0A812R4N1</accession>